<dbReference type="RefSeq" id="WP_091616524.1">
    <property type="nucleotide sequence ID" value="NZ_FNNC01000007.1"/>
</dbReference>
<evidence type="ECO:0000313" key="2">
    <source>
        <dbReference type="Proteomes" id="UP000199488"/>
    </source>
</evidence>
<accession>A0A1H2XQ49</accession>
<dbReference type="Gene3D" id="3.30.70.270">
    <property type="match status" value="1"/>
</dbReference>
<reference evidence="1 2" key="1">
    <citation type="submission" date="2016-10" db="EMBL/GenBank/DDBJ databases">
        <authorList>
            <person name="de Groot N.N."/>
        </authorList>
    </citation>
    <scope>NUCLEOTIDE SEQUENCE [LARGE SCALE GENOMIC DNA]</scope>
    <source>
        <strain evidence="1 2">DSM 23126</strain>
    </source>
</reference>
<dbReference type="STRING" id="1122204.SAMN05421781_2862"/>
<keyword evidence="2" id="KW-1185">Reference proteome</keyword>
<gene>
    <name evidence="1" type="ORF">SAMN05421781_2862</name>
</gene>
<dbReference type="InterPro" id="IPR043128">
    <property type="entry name" value="Rev_trsase/Diguanyl_cyclase"/>
</dbReference>
<dbReference type="EMBL" id="FNNC01000007">
    <property type="protein sequence ID" value="SDW94950.1"/>
    <property type="molecule type" value="Genomic_DNA"/>
</dbReference>
<name>A0A1H2XQ49_9BACI</name>
<organism evidence="1 2">
    <name type="scientific">Marinococcus luteus</name>
    <dbReference type="NCBI Taxonomy" id="1122204"/>
    <lineage>
        <taxon>Bacteria</taxon>
        <taxon>Bacillati</taxon>
        <taxon>Bacillota</taxon>
        <taxon>Bacilli</taxon>
        <taxon>Bacillales</taxon>
        <taxon>Bacillaceae</taxon>
        <taxon>Marinococcus</taxon>
    </lineage>
</organism>
<dbReference type="AlphaFoldDB" id="A0A1H2XQ49"/>
<sequence length="436" mass="50734">MNIRIGVVGPEDSVQSMLKELDPYEDFQAVPLTYEQTSEIKEIVPENQHKVDFWFFSGQSPYDVAVSNQLVSEKDASFPPLYGASLLGRLLEAQYKENQLLLHISLDTIQENEIQEIREEFLGEDIEIFNLSYKGYISPGKIVSFHEDLYNEGKIDAVFTSIREVYLAMKEKNIPCYRVRPTKLSIQLTLKYVKERAQSMLYRKSQIAIVAIEVAKDQKALQEESYSFKRKHRELDLHRWLLYYAEKARGSYVQMGDGLYFIYTTRGEIEFESEQLWFQFVEDARVNTALEVRTVIGYGRTTLESEENARRALQEARETKTNSIIIVDEDLRITEYEAAVGSFTYEQRNMNSGEEKGIENSLSPAFLSKLHSLSRYYSQDIVTAQDIARWLNSSLRNARRILLKLEENQIAVQTGEEQSGHRGRPRRVYRLKFREK</sequence>
<evidence type="ECO:0008006" key="3">
    <source>
        <dbReference type="Google" id="ProtNLM"/>
    </source>
</evidence>
<dbReference type="OrthoDB" id="4986073at2"/>
<proteinExistence type="predicted"/>
<dbReference type="Proteomes" id="UP000199488">
    <property type="component" value="Unassembled WGS sequence"/>
</dbReference>
<protein>
    <recommendedName>
        <fullName evidence="3">Transcriptional regulator</fullName>
    </recommendedName>
</protein>
<evidence type="ECO:0000313" key="1">
    <source>
        <dbReference type="EMBL" id="SDW94950.1"/>
    </source>
</evidence>